<dbReference type="EMBL" id="JACHBT010000016">
    <property type="protein sequence ID" value="MBB6505972.1"/>
    <property type="molecule type" value="Genomic_DNA"/>
</dbReference>
<feature type="transmembrane region" description="Helical" evidence="4">
    <location>
        <begin position="307"/>
        <end position="332"/>
    </location>
</feature>
<evidence type="ECO:0000259" key="5">
    <source>
        <dbReference type="PROSITE" id="PS50850"/>
    </source>
</evidence>
<dbReference type="InterPro" id="IPR011701">
    <property type="entry name" value="MFS"/>
</dbReference>
<evidence type="ECO:0000313" key="7">
    <source>
        <dbReference type="Proteomes" id="UP000522313"/>
    </source>
</evidence>
<dbReference type="RefSeq" id="WP_184507102.1">
    <property type="nucleotide sequence ID" value="NZ_JACHBT010000016.1"/>
</dbReference>
<dbReference type="PROSITE" id="PS50850">
    <property type="entry name" value="MFS"/>
    <property type="match status" value="1"/>
</dbReference>
<feature type="transmembrane region" description="Helical" evidence="4">
    <location>
        <begin position="173"/>
        <end position="190"/>
    </location>
</feature>
<dbReference type="Pfam" id="PF07690">
    <property type="entry name" value="MFS_1"/>
    <property type="match status" value="1"/>
</dbReference>
<feature type="transmembrane region" description="Helical" evidence="4">
    <location>
        <begin position="344"/>
        <end position="363"/>
    </location>
</feature>
<evidence type="ECO:0000256" key="4">
    <source>
        <dbReference type="SAM" id="Phobius"/>
    </source>
</evidence>
<feature type="transmembrane region" description="Helical" evidence="4">
    <location>
        <begin position="12"/>
        <end position="35"/>
    </location>
</feature>
<feature type="transmembrane region" description="Helical" evidence="4">
    <location>
        <begin position="282"/>
        <end position="301"/>
    </location>
</feature>
<sequence length="401" mass="41181">MPRPFAPTHRLLAAFSLAHAGAVIGYLPFLSLLLPLKIDRLAGEARIGWLTVAIVLGAATASGANILFGWLSDRSFARGGGRRRWIAGGLVAVAISYGAIALADRPVTLIGAVLAFQIAVNAVLAPMMAIMADEIPDDQRGLAGGLLAIGPPAAGAVSALLVTDAGRSEAARLALIAGLTIAAVLPLLVVRRPLVAVAPPSPATAPSHRLWVASLARLLVQLAGGALSLYLLYYFQSIAGSVPPATLAARVGTLLTISYILPLPIAVVAGRLSDQAARRTPFLVGAAVVATLGLLAMATVAHPVAGAIGFVTYSVAAAVFLALHQAFAVRLLPDPRHRGRDLGLINLSNTVPSLLGPLLTWALATPGDFTLLLLVLAALTLAGGVLILPLRRMRAPHGGAR</sequence>
<dbReference type="InterPro" id="IPR020846">
    <property type="entry name" value="MFS_dom"/>
</dbReference>
<dbReference type="InterPro" id="IPR036259">
    <property type="entry name" value="MFS_trans_sf"/>
</dbReference>
<keyword evidence="1 4" id="KW-0812">Transmembrane</keyword>
<dbReference type="Gene3D" id="1.20.1250.20">
    <property type="entry name" value="MFS general substrate transporter like domains"/>
    <property type="match status" value="2"/>
</dbReference>
<dbReference type="GO" id="GO:0022857">
    <property type="term" value="F:transmembrane transporter activity"/>
    <property type="evidence" value="ECO:0007669"/>
    <property type="project" value="InterPro"/>
</dbReference>
<keyword evidence="3 4" id="KW-0472">Membrane</keyword>
<protein>
    <submittedName>
        <fullName evidence="6">MFS family permease</fullName>
    </submittedName>
</protein>
<reference evidence="6 7" key="1">
    <citation type="submission" date="2020-08" db="EMBL/GenBank/DDBJ databases">
        <title>The Agave Microbiome: Exploring the role of microbial communities in plant adaptations to desert environments.</title>
        <authorList>
            <person name="Partida-Martinez L.P."/>
        </authorList>
    </citation>
    <scope>NUCLEOTIDE SEQUENCE [LARGE SCALE GENOMIC DNA]</scope>
    <source>
        <strain evidence="6 7">AS3.13</strain>
    </source>
</reference>
<dbReference type="SUPFAM" id="SSF103473">
    <property type="entry name" value="MFS general substrate transporter"/>
    <property type="match status" value="1"/>
</dbReference>
<proteinExistence type="predicted"/>
<feature type="transmembrane region" description="Helical" evidence="4">
    <location>
        <begin position="142"/>
        <end position="161"/>
    </location>
</feature>
<evidence type="ECO:0000313" key="6">
    <source>
        <dbReference type="EMBL" id="MBB6505972.1"/>
    </source>
</evidence>
<name>A0A7X0JFW8_9SPHN</name>
<feature type="transmembrane region" description="Helical" evidence="4">
    <location>
        <begin position="84"/>
        <end position="103"/>
    </location>
</feature>
<feature type="transmembrane region" description="Helical" evidence="4">
    <location>
        <begin position="210"/>
        <end position="235"/>
    </location>
</feature>
<dbReference type="AlphaFoldDB" id="A0A7X0JFW8"/>
<feature type="transmembrane region" description="Helical" evidence="4">
    <location>
        <begin position="369"/>
        <end position="388"/>
    </location>
</feature>
<keyword evidence="2 4" id="KW-1133">Transmembrane helix</keyword>
<organism evidence="6 7">
    <name type="scientific">Sphingomonas endophytica</name>
    <dbReference type="NCBI Taxonomy" id="869719"/>
    <lineage>
        <taxon>Bacteria</taxon>
        <taxon>Pseudomonadati</taxon>
        <taxon>Pseudomonadota</taxon>
        <taxon>Alphaproteobacteria</taxon>
        <taxon>Sphingomonadales</taxon>
        <taxon>Sphingomonadaceae</taxon>
        <taxon>Sphingomonas</taxon>
    </lineage>
</organism>
<dbReference type="PANTHER" id="PTHR23528">
    <property type="match status" value="1"/>
</dbReference>
<feature type="transmembrane region" description="Helical" evidence="4">
    <location>
        <begin position="247"/>
        <end position="270"/>
    </location>
</feature>
<accession>A0A7X0JFW8</accession>
<evidence type="ECO:0000256" key="2">
    <source>
        <dbReference type="ARBA" id="ARBA00022989"/>
    </source>
</evidence>
<feature type="domain" description="Major facilitator superfamily (MFS) profile" evidence="5">
    <location>
        <begin position="209"/>
        <end position="401"/>
    </location>
</feature>
<gene>
    <name evidence="6" type="ORF">F4693_002969</name>
</gene>
<evidence type="ECO:0000256" key="3">
    <source>
        <dbReference type="ARBA" id="ARBA00023136"/>
    </source>
</evidence>
<feature type="transmembrane region" description="Helical" evidence="4">
    <location>
        <begin position="109"/>
        <end position="130"/>
    </location>
</feature>
<comment type="caution">
    <text evidence="6">The sequence shown here is derived from an EMBL/GenBank/DDBJ whole genome shotgun (WGS) entry which is preliminary data.</text>
</comment>
<feature type="transmembrane region" description="Helical" evidence="4">
    <location>
        <begin position="47"/>
        <end position="72"/>
    </location>
</feature>
<dbReference type="Proteomes" id="UP000522313">
    <property type="component" value="Unassembled WGS sequence"/>
</dbReference>
<dbReference type="PANTHER" id="PTHR23528:SF1">
    <property type="entry name" value="MAJOR FACILITATOR SUPERFAMILY (MFS) PROFILE DOMAIN-CONTAINING PROTEIN"/>
    <property type="match status" value="1"/>
</dbReference>
<evidence type="ECO:0000256" key="1">
    <source>
        <dbReference type="ARBA" id="ARBA00022692"/>
    </source>
</evidence>
<reference evidence="6 7" key="2">
    <citation type="submission" date="2020-08" db="EMBL/GenBank/DDBJ databases">
        <authorList>
            <person name="Partida-Martinez L."/>
            <person name="Huntemann M."/>
            <person name="Clum A."/>
            <person name="Wang J."/>
            <person name="Palaniappan K."/>
            <person name="Ritter S."/>
            <person name="Chen I.-M."/>
            <person name="Stamatis D."/>
            <person name="Reddy T."/>
            <person name="O'Malley R."/>
            <person name="Daum C."/>
            <person name="Shapiro N."/>
            <person name="Ivanova N."/>
            <person name="Kyrpides N."/>
            <person name="Woyke T."/>
        </authorList>
    </citation>
    <scope>NUCLEOTIDE SEQUENCE [LARGE SCALE GENOMIC DNA]</scope>
    <source>
        <strain evidence="6 7">AS3.13</strain>
    </source>
</reference>